<evidence type="ECO:0000313" key="1">
    <source>
        <dbReference type="EMBL" id="SBT55947.1"/>
    </source>
</evidence>
<dbReference type="Proteomes" id="UP000078555">
    <property type="component" value="Unassembled WGS sequence"/>
</dbReference>
<organism evidence="1 2">
    <name type="scientific">Plasmodium ovale wallikeri</name>
    <dbReference type="NCBI Taxonomy" id="864142"/>
    <lineage>
        <taxon>Eukaryota</taxon>
        <taxon>Sar</taxon>
        <taxon>Alveolata</taxon>
        <taxon>Apicomplexa</taxon>
        <taxon>Aconoidasida</taxon>
        <taxon>Haemosporida</taxon>
        <taxon>Plasmodiidae</taxon>
        <taxon>Plasmodium</taxon>
        <taxon>Plasmodium (Plasmodium)</taxon>
    </lineage>
</organism>
<dbReference type="EMBL" id="FLRD01000948">
    <property type="protein sequence ID" value="SBT55947.1"/>
    <property type="molecule type" value="Genomic_DNA"/>
</dbReference>
<gene>
    <name evidence="1" type="ORF">POVWA1_073390</name>
</gene>
<name>A0A1A9AIE8_PLAOA</name>
<accession>A0A1A9AIE8</accession>
<proteinExistence type="predicted"/>
<reference evidence="2" key="1">
    <citation type="submission" date="2016-05" db="EMBL/GenBank/DDBJ databases">
        <authorList>
            <person name="Naeem Raeece"/>
        </authorList>
    </citation>
    <scope>NUCLEOTIDE SEQUENCE [LARGE SCALE GENOMIC DNA]</scope>
</reference>
<protein>
    <submittedName>
        <fullName evidence="1">PIR Superfamily Protein</fullName>
    </submittedName>
</protein>
<sequence>MAEYTSQNQRRILTSYNNFSSFFRNSDGGYTSWFLIKSSKDDKSGKCKSNDLFRLPENDVVLEAKQRRIMRINISSSPLILLFFTPFDPFLRKIINTVKNRWMNADEYESEFLSLPTDIEDNISDNGEYNIGYYSETN</sequence>
<dbReference type="AlphaFoldDB" id="A0A1A9AIE8"/>
<keyword evidence="2" id="KW-1185">Reference proteome</keyword>
<evidence type="ECO:0000313" key="2">
    <source>
        <dbReference type="Proteomes" id="UP000078555"/>
    </source>
</evidence>